<dbReference type="GO" id="GO:0004383">
    <property type="term" value="F:guanylate cyclase activity"/>
    <property type="evidence" value="ECO:0007669"/>
    <property type="project" value="UniProtKB-EC"/>
</dbReference>
<dbReference type="Pfam" id="PF01094">
    <property type="entry name" value="ANF_receptor"/>
    <property type="match status" value="1"/>
</dbReference>
<dbReference type="PRINTS" id="PR00255">
    <property type="entry name" value="NATPEPTIDER"/>
</dbReference>
<evidence type="ECO:0000256" key="17">
    <source>
        <dbReference type="SAM" id="Coils"/>
    </source>
</evidence>
<dbReference type="GO" id="GO:0005525">
    <property type="term" value="F:GTP binding"/>
    <property type="evidence" value="ECO:0007669"/>
    <property type="project" value="UniProtKB-KW"/>
</dbReference>
<keyword evidence="17" id="KW-0175">Coiled coil</keyword>
<feature type="coiled-coil region" evidence="17">
    <location>
        <begin position="824"/>
        <end position="862"/>
    </location>
</feature>
<evidence type="ECO:0000256" key="1">
    <source>
        <dbReference type="ARBA" id="ARBA00004479"/>
    </source>
</evidence>
<evidence type="ECO:0000256" key="6">
    <source>
        <dbReference type="ARBA" id="ARBA00022741"/>
    </source>
</evidence>
<comment type="catalytic activity">
    <reaction evidence="16">
        <text>GTP = 3',5'-cyclic GMP + diphosphate</text>
        <dbReference type="Rhea" id="RHEA:13665"/>
        <dbReference type="ChEBI" id="CHEBI:33019"/>
        <dbReference type="ChEBI" id="CHEBI:37565"/>
        <dbReference type="ChEBI" id="CHEBI:57746"/>
        <dbReference type="EC" id="4.6.1.2"/>
    </reaction>
</comment>
<keyword evidence="22" id="KW-1185">Reference proteome</keyword>
<keyword evidence="8" id="KW-0342">GTP-binding</keyword>
<sequence>MDMDGDHKDMSPSFGIKAARFLFFLLLISSRAQWSFSRFSHHRQHRHAHRHQEKKNITLAVILPQNNTSYPWAWPRVGPALERALAVINENSALLPGYRLGYVFENSEDSNGTCSESKAPLKAVDLKFAYHPWAFIGPGCDYTASPVAHFTAHWGVPMVTAGAPATGFIHTDLYPTITNTGPTHKKLGEFAVHICHHFGWRQHAMIMFTDNKRGDRTCYFTVEGVYTELQGKNITTVDLVIEEDSVNYAEILLRVQQESRVVFVCCPKDVFRQLMVRFRKAGLPHEEFVFFYIDVFGQSLDSEFVRPWLRGDCDDGIAKVAFQSVKILTYREPQNPEYDVFVMDLKRDAKRMFNFTVEDSLMNIISGGFYDGLMLYAHALNETMAPGEGRPPGEIVTKRMWNRTHDGVTGLVKIDESGDREIDFALWDMTDSNSNVFQIVSIYNGMEKRMIPVPNMTVHWPGGTVPLDIPKCGFTNENPACHTRTITMHQMLTIVVFFVIIIILTITVFIYRKLKLENELVAQLWRISWDDIELGHQEKMLRSMGSKLTLSLRGSNYGSLLTGDGNMQVFAKTGYFKRNLVAIKYINKKRIDLTRKVLFELKHMRDVHNEHLTRFIGACIDPPNICIITEYCPRGSLQDVLENESITLDWMFKYSLINDIVKGMVYLHNSVILSHGNLKSSNCVVDNRFVLKITDYGLSSFRTECDLEDTHSYYAKKLWRAAELLRMECPPGRGTQKGDVYSFGIILQEVAQRRGAFYLEGESLSPKEIIDRVVLGEWPYLRPSVNPQVHSEELGQLMQRCWAEDTSERPEFKEIQLLLRKQNREKSTNILDNLLSRMEQYANNLEELVEERTQAYLEEKRKAEALLYQILPHSVAEQLKRGETVQAEAFDSVTIYFSDIVGFTALSASSTPMQVVTLLNDLYTCFDAIIDNFDVYKVETIGDAYMVVSGLPVPNGKLHGREIARMSLALLDTVRSFKIHHRPDQQLKLRIGIHSGPVCAGVVGLKMPRYCLFGDTVNTSSRMESTGEALKIHVSTATFEVLQEFNCFQLELRGDVEMKGKGKMRTYWLLGETKAVNDV</sequence>
<keyword evidence="6" id="KW-0547">Nucleotide-binding</keyword>
<evidence type="ECO:0000256" key="10">
    <source>
        <dbReference type="ARBA" id="ARBA00023157"/>
    </source>
</evidence>
<evidence type="ECO:0000256" key="13">
    <source>
        <dbReference type="ARBA" id="ARBA00023239"/>
    </source>
</evidence>
<comment type="similarity">
    <text evidence="15">Belongs to the adenylyl cyclase class-4/guanylyl cyclase family.</text>
</comment>
<dbReference type="GeneID" id="114790746"/>
<dbReference type="Gene3D" id="1.10.510.10">
    <property type="entry name" value="Transferase(Phosphotransferase) domain 1"/>
    <property type="match status" value="1"/>
</dbReference>
<reference evidence="21 22" key="1">
    <citation type="submission" date="2020-06" db="EMBL/GenBank/DDBJ databases">
        <authorList>
            <consortium name="Wellcome Sanger Institute Data Sharing"/>
        </authorList>
    </citation>
    <scope>NUCLEOTIDE SEQUENCE [LARGE SCALE GENOMIC DNA]</scope>
</reference>
<dbReference type="InterPro" id="IPR001170">
    <property type="entry name" value="ANPR/GUC"/>
</dbReference>
<evidence type="ECO:0000256" key="3">
    <source>
        <dbReference type="ARBA" id="ARBA00022553"/>
    </source>
</evidence>
<keyword evidence="3" id="KW-0597">Phosphoprotein</keyword>
<name>A0AAY4CYE2_9TELE</name>
<dbReference type="FunFam" id="3.40.50.2300:FF:000200">
    <property type="entry name" value="Guanylate cyclase"/>
    <property type="match status" value="1"/>
</dbReference>
<dbReference type="FunFam" id="3.30.200.20:FF:001106">
    <property type="entry name" value="Guanylate cyclase"/>
    <property type="match status" value="1"/>
</dbReference>
<dbReference type="SMART" id="SM00044">
    <property type="entry name" value="CYCc"/>
    <property type="match status" value="1"/>
</dbReference>
<dbReference type="CDD" id="cd07302">
    <property type="entry name" value="CHD"/>
    <property type="match status" value="1"/>
</dbReference>
<dbReference type="InterPro" id="IPR000719">
    <property type="entry name" value="Prot_kinase_dom"/>
</dbReference>
<dbReference type="GO" id="GO:0004016">
    <property type="term" value="F:adenylate cyclase activity"/>
    <property type="evidence" value="ECO:0007669"/>
    <property type="project" value="TreeGrafter"/>
</dbReference>
<dbReference type="GO" id="GO:0001653">
    <property type="term" value="F:peptide receptor activity"/>
    <property type="evidence" value="ECO:0007669"/>
    <property type="project" value="TreeGrafter"/>
</dbReference>
<protein>
    <recommendedName>
        <fullName evidence="2 16">Guanylate cyclase</fullName>
        <ecNumber evidence="2 16">4.6.1.2</ecNumber>
    </recommendedName>
</protein>
<organism evidence="21 22">
    <name type="scientific">Denticeps clupeoides</name>
    <name type="common">denticle herring</name>
    <dbReference type="NCBI Taxonomy" id="299321"/>
    <lineage>
        <taxon>Eukaryota</taxon>
        <taxon>Metazoa</taxon>
        <taxon>Chordata</taxon>
        <taxon>Craniata</taxon>
        <taxon>Vertebrata</taxon>
        <taxon>Euteleostomi</taxon>
        <taxon>Actinopterygii</taxon>
        <taxon>Neopterygii</taxon>
        <taxon>Teleostei</taxon>
        <taxon>Clupei</taxon>
        <taxon>Clupeiformes</taxon>
        <taxon>Denticipitoidei</taxon>
        <taxon>Denticipitidae</taxon>
        <taxon>Denticeps</taxon>
    </lineage>
</organism>
<proteinExistence type="inferred from homology"/>
<dbReference type="GO" id="GO:0005524">
    <property type="term" value="F:ATP binding"/>
    <property type="evidence" value="ECO:0007669"/>
    <property type="project" value="InterPro"/>
</dbReference>
<dbReference type="SUPFAM" id="SSF56112">
    <property type="entry name" value="Protein kinase-like (PK-like)"/>
    <property type="match status" value="1"/>
</dbReference>
<dbReference type="PROSITE" id="PS50125">
    <property type="entry name" value="GUANYLATE_CYCLASE_2"/>
    <property type="match status" value="1"/>
</dbReference>
<reference evidence="21" key="2">
    <citation type="submission" date="2025-08" db="UniProtKB">
        <authorList>
            <consortium name="Ensembl"/>
        </authorList>
    </citation>
    <scope>IDENTIFICATION</scope>
</reference>
<dbReference type="RefSeq" id="XP_028836889.1">
    <property type="nucleotide sequence ID" value="XM_028981056.1"/>
</dbReference>
<dbReference type="GO" id="GO:0035556">
    <property type="term" value="P:intracellular signal transduction"/>
    <property type="evidence" value="ECO:0007669"/>
    <property type="project" value="InterPro"/>
</dbReference>
<dbReference type="PANTHER" id="PTHR11920">
    <property type="entry name" value="GUANYLYL CYCLASE"/>
    <property type="match status" value="1"/>
</dbReference>
<dbReference type="Pfam" id="PF07714">
    <property type="entry name" value="PK_Tyr_Ser-Thr"/>
    <property type="match status" value="1"/>
</dbReference>
<keyword evidence="10" id="KW-1015">Disulfide bond</keyword>
<evidence type="ECO:0000256" key="14">
    <source>
        <dbReference type="ARBA" id="ARBA00023293"/>
    </source>
</evidence>
<evidence type="ECO:0000256" key="2">
    <source>
        <dbReference type="ARBA" id="ARBA00012202"/>
    </source>
</evidence>
<keyword evidence="7 18" id="KW-1133">Transmembrane helix</keyword>
<keyword evidence="5" id="KW-0732">Signal</keyword>
<dbReference type="PROSITE" id="PS50011">
    <property type="entry name" value="PROTEIN_KINASE_DOM"/>
    <property type="match status" value="1"/>
</dbReference>
<evidence type="ECO:0000256" key="18">
    <source>
        <dbReference type="SAM" id="Phobius"/>
    </source>
</evidence>
<dbReference type="InterPro" id="IPR001245">
    <property type="entry name" value="Ser-Thr/Tyr_kinase_cat_dom"/>
</dbReference>
<keyword evidence="4 18" id="KW-0812">Transmembrane</keyword>
<dbReference type="SUPFAM" id="SSF53822">
    <property type="entry name" value="Periplasmic binding protein-like I"/>
    <property type="match status" value="1"/>
</dbReference>
<dbReference type="CDD" id="cd14042">
    <property type="entry name" value="PK_GC-A_B"/>
    <property type="match status" value="1"/>
</dbReference>
<dbReference type="InterPro" id="IPR029787">
    <property type="entry name" value="Nucleotide_cyclase"/>
</dbReference>
<feature type="transmembrane region" description="Helical" evidence="18">
    <location>
        <begin position="491"/>
        <end position="511"/>
    </location>
</feature>
<dbReference type="InterPro" id="IPR050401">
    <property type="entry name" value="Cyclic_nucleotide_synthase"/>
</dbReference>
<evidence type="ECO:0000256" key="7">
    <source>
        <dbReference type="ARBA" id="ARBA00022989"/>
    </source>
</evidence>
<evidence type="ECO:0000256" key="16">
    <source>
        <dbReference type="RuleBase" id="RU003431"/>
    </source>
</evidence>
<dbReference type="GO" id="GO:0007168">
    <property type="term" value="P:receptor guanylyl cyclase signaling pathway"/>
    <property type="evidence" value="ECO:0007669"/>
    <property type="project" value="TreeGrafter"/>
</dbReference>
<dbReference type="Proteomes" id="UP000694580">
    <property type="component" value="Chromosome 5"/>
</dbReference>
<keyword evidence="11" id="KW-0675">Receptor</keyword>
<keyword evidence="12" id="KW-0325">Glycoprotein</keyword>
<evidence type="ECO:0000259" key="20">
    <source>
        <dbReference type="PROSITE" id="PS50125"/>
    </source>
</evidence>
<dbReference type="FunFam" id="1.10.510.10:FF:000270">
    <property type="entry name" value="Guanylate cyclase"/>
    <property type="match status" value="1"/>
</dbReference>
<keyword evidence="14 16" id="KW-0141">cGMP biosynthesis</keyword>
<dbReference type="InterPro" id="IPR018297">
    <property type="entry name" value="A/G_cyclase_CS"/>
</dbReference>
<evidence type="ECO:0000256" key="4">
    <source>
        <dbReference type="ARBA" id="ARBA00022692"/>
    </source>
</evidence>
<dbReference type="Pfam" id="PF00211">
    <property type="entry name" value="Guanylate_cyc"/>
    <property type="match status" value="1"/>
</dbReference>
<dbReference type="GeneTree" id="ENSGT00940000156985"/>
<dbReference type="AlphaFoldDB" id="A0AAY4CYE2"/>
<comment type="subcellular location">
    <subcellularLocation>
        <location evidence="1">Membrane</location>
        <topology evidence="1">Single-pass type I membrane protein</topology>
    </subcellularLocation>
</comment>
<dbReference type="PROSITE" id="PS00452">
    <property type="entry name" value="GUANYLATE_CYCLASE_1"/>
    <property type="match status" value="1"/>
</dbReference>
<reference evidence="21" key="3">
    <citation type="submission" date="2025-09" db="UniProtKB">
        <authorList>
            <consortium name="Ensembl"/>
        </authorList>
    </citation>
    <scope>IDENTIFICATION</scope>
</reference>
<keyword evidence="13 15" id="KW-0456">Lyase</keyword>
<evidence type="ECO:0000256" key="11">
    <source>
        <dbReference type="ARBA" id="ARBA00023170"/>
    </source>
</evidence>
<dbReference type="InterPro" id="IPR001054">
    <property type="entry name" value="A/G_cyclase"/>
</dbReference>
<dbReference type="GO" id="GO:0004672">
    <property type="term" value="F:protein kinase activity"/>
    <property type="evidence" value="ECO:0007669"/>
    <property type="project" value="InterPro"/>
</dbReference>
<feature type="domain" description="Protein kinase" evidence="19">
    <location>
        <begin position="546"/>
        <end position="819"/>
    </location>
</feature>
<dbReference type="EC" id="4.6.1.2" evidence="2 16"/>
<evidence type="ECO:0000313" key="21">
    <source>
        <dbReference type="Ensembl" id="ENSDCDP00010037246.1"/>
    </source>
</evidence>
<dbReference type="Ensembl" id="ENSDCDT00010046788.1">
    <property type="protein sequence ID" value="ENSDCDP00010037246.1"/>
    <property type="gene ID" value="ENSDCDG00010019559.1"/>
</dbReference>
<accession>A0AAY4CYE2</accession>
<evidence type="ECO:0000256" key="5">
    <source>
        <dbReference type="ARBA" id="ARBA00022729"/>
    </source>
</evidence>
<dbReference type="InterPro" id="IPR011009">
    <property type="entry name" value="Kinase-like_dom_sf"/>
</dbReference>
<evidence type="ECO:0000313" key="22">
    <source>
        <dbReference type="Proteomes" id="UP000694580"/>
    </source>
</evidence>
<dbReference type="InterPro" id="IPR028082">
    <property type="entry name" value="Peripla_BP_I"/>
</dbReference>
<dbReference type="GO" id="GO:0005886">
    <property type="term" value="C:plasma membrane"/>
    <property type="evidence" value="ECO:0007669"/>
    <property type="project" value="TreeGrafter"/>
</dbReference>
<dbReference type="FunFam" id="3.30.70.1230:FF:000004">
    <property type="entry name" value="Guanylate cyclase"/>
    <property type="match status" value="1"/>
</dbReference>
<dbReference type="PANTHER" id="PTHR11920:SF483">
    <property type="entry name" value="GUANYLATE CYCLASE"/>
    <property type="match status" value="1"/>
</dbReference>
<dbReference type="InterPro" id="IPR001828">
    <property type="entry name" value="ANF_lig-bd_rcpt"/>
</dbReference>
<evidence type="ECO:0000256" key="9">
    <source>
        <dbReference type="ARBA" id="ARBA00023136"/>
    </source>
</evidence>
<feature type="domain" description="Guanylate cyclase" evidence="20">
    <location>
        <begin position="894"/>
        <end position="1024"/>
    </location>
</feature>
<dbReference type="Gene3D" id="3.40.50.2300">
    <property type="match status" value="3"/>
</dbReference>
<dbReference type="Gene3D" id="3.30.70.1230">
    <property type="entry name" value="Nucleotide cyclase"/>
    <property type="match status" value="1"/>
</dbReference>
<keyword evidence="9 18" id="KW-0472">Membrane</keyword>
<evidence type="ECO:0000256" key="15">
    <source>
        <dbReference type="RuleBase" id="RU000405"/>
    </source>
</evidence>
<evidence type="ECO:0000256" key="8">
    <source>
        <dbReference type="ARBA" id="ARBA00023134"/>
    </source>
</evidence>
<evidence type="ECO:0000259" key="19">
    <source>
        <dbReference type="PROSITE" id="PS50011"/>
    </source>
</evidence>
<gene>
    <name evidence="21" type="primary">npr1b</name>
</gene>
<dbReference type="SUPFAM" id="SSF55073">
    <property type="entry name" value="Nucleotide cyclase"/>
    <property type="match status" value="1"/>
</dbReference>
<evidence type="ECO:0000256" key="12">
    <source>
        <dbReference type="ARBA" id="ARBA00023180"/>
    </source>
</evidence>